<keyword evidence="4" id="KW-0560">Oxidoreductase</keyword>
<feature type="domain" description="FAD/NAD(P)-binding" evidence="6">
    <location>
        <begin position="18"/>
        <end position="308"/>
    </location>
</feature>
<comment type="caution">
    <text evidence="8">The sequence shown here is derived from an EMBL/GenBank/DDBJ whole genome shotgun (WGS) entry which is preliminary data.</text>
</comment>
<evidence type="ECO:0000256" key="4">
    <source>
        <dbReference type="ARBA" id="ARBA00023002"/>
    </source>
</evidence>
<dbReference type="PANTHER" id="PTHR43557:SF2">
    <property type="entry name" value="RIESKE DOMAIN-CONTAINING PROTEIN-RELATED"/>
    <property type="match status" value="1"/>
</dbReference>
<keyword evidence="3" id="KW-0274">FAD</keyword>
<feature type="domain" description="Reductase C-terminal" evidence="7">
    <location>
        <begin position="329"/>
        <end position="392"/>
    </location>
</feature>
<dbReference type="Gene3D" id="3.30.390.30">
    <property type="match status" value="1"/>
</dbReference>
<evidence type="ECO:0000313" key="8">
    <source>
        <dbReference type="EMBL" id="PHV66723.1"/>
    </source>
</evidence>
<dbReference type="InterPro" id="IPR050446">
    <property type="entry name" value="FAD-oxidoreductase/Apoptosis"/>
</dbReference>
<proteinExistence type="predicted"/>
<dbReference type="PRINTS" id="PR00368">
    <property type="entry name" value="FADPNR"/>
</dbReference>
<accession>A0A2G3PLW9</accession>
<dbReference type="Pfam" id="PF14759">
    <property type="entry name" value="Reductase_C"/>
    <property type="match status" value="1"/>
</dbReference>
<feature type="region of interest" description="Disordered" evidence="5">
    <location>
        <begin position="51"/>
        <end position="71"/>
    </location>
</feature>
<evidence type="ECO:0000256" key="3">
    <source>
        <dbReference type="ARBA" id="ARBA00022827"/>
    </source>
</evidence>
<dbReference type="SUPFAM" id="SSF51905">
    <property type="entry name" value="FAD/NAD(P)-binding domain"/>
    <property type="match status" value="1"/>
</dbReference>
<protein>
    <submittedName>
        <fullName evidence="8">FAD-dependent oxidoreductase</fullName>
    </submittedName>
</protein>
<reference evidence="8 9" key="1">
    <citation type="submission" date="2017-10" db="EMBL/GenBank/DDBJ databases">
        <title>The draft genome sequence of Williamsia sp. BULT 1.1 isolated from the semi-arid grassland soils from South Africa.</title>
        <authorList>
            <person name="Kabwe M.H."/>
            <person name="Govender N."/>
            <person name="Mutseka Lunga P."/>
            <person name="Vikram S."/>
            <person name="Makhalanyane T.P."/>
        </authorList>
    </citation>
    <scope>NUCLEOTIDE SEQUENCE [LARGE SCALE GENOMIC DNA]</scope>
    <source>
        <strain evidence="8 9">BULT 1.1</strain>
    </source>
</reference>
<keyword evidence="2" id="KW-0285">Flavoprotein</keyword>
<dbReference type="Proteomes" id="UP000225108">
    <property type="component" value="Unassembled WGS sequence"/>
</dbReference>
<sequence length="401" mass="43144">MNTEQDRSGPPGTGYDADVLIVGASVAGVRVAQALRAREFSGRILLVDREDRDPYDKPPLSKEALRTGDDPTPLLGPNFDVDLMLGVEVASIDLRTGTARLSDGRRLTATHIVIATGSDPRKLEALDAAHPHYLRTFDEANRLKQALSSAHTVAVIGGGFIGLEVASTARALGLSVAVIEGSTHLASRALPAEPAQLVADLHRRHGVDVCVQTTVAEVLPVDGSVRVRLSDDRELTTDLVVAGVGARPRYPELIGTEFPSTRGVVCDHAMRIVGHKKMYAVGDVAGWLNPRYGRYMRLENWTSAREQAVVVANNIVAGDAISVASVVPYVWSDQFGSRVQLVGDDDVSGAAVERTAIRGGGHLFTYTRRDQVVAAIGLNAQAEIARIRQQLVNQSVQQQYR</sequence>
<dbReference type="PANTHER" id="PTHR43557">
    <property type="entry name" value="APOPTOSIS-INDUCING FACTOR 1"/>
    <property type="match status" value="1"/>
</dbReference>
<gene>
    <name evidence="8" type="ORF">CSW57_10605</name>
</gene>
<evidence type="ECO:0000256" key="1">
    <source>
        <dbReference type="ARBA" id="ARBA00001974"/>
    </source>
</evidence>
<dbReference type="AlphaFoldDB" id="A0A2G3PLW9"/>
<dbReference type="InterPro" id="IPR016156">
    <property type="entry name" value="FAD/NAD-linked_Rdtase_dimer_sf"/>
</dbReference>
<dbReference type="RefSeq" id="WP_099382752.1">
    <property type="nucleotide sequence ID" value="NZ_PEBD01000008.1"/>
</dbReference>
<evidence type="ECO:0000259" key="6">
    <source>
        <dbReference type="Pfam" id="PF07992"/>
    </source>
</evidence>
<evidence type="ECO:0000313" key="9">
    <source>
        <dbReference type="Proteomes" id="UP000225108"/>
    </source>
</evidence>
<dbReference type="InterPro" id="IPR023753">
    <property type="entry name" value="FAD/NAD-binding_dom"/>
</dbReference>
<evidence type="ECO:0000256" key="2">
    <source>
        <dbReference type="ARBA" id="ARBA00022630"/>
    </source>
</evidence>
<evidence type="ECO:0000256" key="5">
    <source>
        <dbReference type="SAM" id="MobiDB-lite"/>
    </source>
</evidence>
<organism evidence="8 9">
    <name type="scientific">Williamsia marianensis</name>
    <dbReference type="NCBI Taxonomy" id="85044"/>
    <lineage>
        <taxon>Bacteria</taxon>
        <taxon>Bacillati</taxon>
        <taxon>Actinomycetota</taxon>
        <taxon>Actinomycetes</taxon>
        <taxon>Mycobacteriales</taxon>
        <taxon>Nocardiaceae</taxon>
        <taxon>Williamsia</taxon>
    </lineage>
</organism>
<dbReference type="Pfam" id="PF07992">
    <property type="entry name" value="Pyr_redox_2"/>
    <property type="match status" value="1"/>
</dbReference>
<evidence type="ECO:0000259" key="7">
    <source>
        <dbReference type="Pfam" id="PF14759"/>
    </source>
</evidence>
<name>A0A2G3PLW9_WILMA</name>
<feature type="compositionally biased region" description="Basic and acidic residues" evidence="5">
    <location>
        <begin position="51"/>
        <end position="69"/>
    </location>
</feature>
<dbReference type="GO" id="GO:0016651">
    <property type="term" value="F:oxidoreductase activity, acting on NAD(P)H"/>
    <property type="evidence" value="ECO:0007669"/>
    <property type="project" value="TreeGrafter"/>
</dbReference>
<dbReference type="Gene3D" id="3.50.50.60">
    <property type="entry name" value="FAD/NAD(P)-binding domain"/>
    <property type="match status" value="2"/>
</dbReference>
<dbReference type="InterPro" id="IPR028202">
    <property type="entry name" value="Reductase_C"/>
</dbReference>
<dbReference type="InterPro" id="IPR036188">
    <property type="entry name" value="FAD/NAD-bd_sf"/>
</dbReference>
<comment type="cofactor">
    <cofactor evidence="1">
        <name>FAD</name>
        <dbReference type="ChEBI" id="CHEBI:57692"/>
    </cofactor>
</comment>
<dbReference type="SUPFAM" id="SSF55424">
    <property type="entry name" value="FAD/NAD-linked reductases, dimerisation (C-terminal) domain"/>
    <property type="match status" value="1"/>
</dbReference>
<dbReference type="GO" id="GO:0005737">
    <property type="term" value="C:cytoplasm"/>
    <property type="evidence" value="ECO:0007669"/>
    <property type="project" value="TreeGrafter"/>
</dbReference>
<dbReference type="EMBL" id="PEBD01000008">
    <property type="protein sequence ID" value="PHV66723.1"/>
    <property type="molecule type" value="Genomic_DNA"/>
</dbReference>